<dbReference type="STRING" id="760142.Hipma_1189"/>
<dbReference type="Gene3D" id="3.30.1490.300">
    <property type="match status" value="1"/>
</dbReference>
<organism evidence="1 2">
    <name type="scientific">Hippea maritima (strain ATCC 700847 / DSM 10411 / MH2)</name>
    <dbReference type="NCBI Taxonomy" id="760142"/>
    <lineage>
        <taxon>Bacteria</taxon>
        <taxon>Pseudomonadati</taxon>
        <taxon>Campylobacterota</taxon>
        <taxon>Desulfurellia</taxon>
        <taxon>Desulfurellales</taxon>
        <taxon>Hippeaceae</taxon>
        <taxon>Hippea</taxon>
    </lineage>
</organism>
<dbReference type="AlphaFoldDB" id="F2LWW7"/>
<sequence>MFGKKGLVGIDVGHYFTKIVYFENKKGVIELISAFKERTPDGIVSAEGVDENIFSEFISTVFSENKIRNKNVAISLNSSTVISKTLSMPLVADEEMEQAIMWEAEQYAPFGMEHVNASYQLLERNEEKKEMTVLIAITKKDIIESYKRALKKAKLNLKIVDVDVFAVANAFFVNEPDKAKKHNLFVDVGHVSTKLVFTKNEIPVFSRYIDFGFSDMLDEASDVLEIKKEEIDLIFEPSYKDKEKKESFLNFINDKMVMLYTQIQNSITFYKANILDMEEDVENIVLVGCLGALTDRLNLEFAEELLKSKIITFNPFNFASKSGFSNESVVLEDSSFYTIASGLSLRGLDL</sequence>
<reference evidence="1 2" key="1">
    <citation type="journal article" date="2011" name="Stand. Genomic Sci.">
        <title>Complete genome sequence of the thermophilic sulfur-reducer Hippea maritima type strain (MH(2)).</title>
        <authorList>
            <person name="Huntemann M."/>
            <person name="Lu M."/>
            <person name="Nolan M."/>
            <person name="Lapidus A."/>
            <person name="Lucas S."/>
            <person name="Hammon N."/>
            <person name="Deshpande S."/>
            <person name="Cheng J.F."/>
            <person name="Tapia R."/>
            <person name="Han C."/>
            <person name="Goodwin L."/>
            <person name="Pitluck S."/>
            <person name="Liolios K."/>
            <person name="Pagani I."/>
            <person name="Ivanova N."/>
            <person name="Ovchinikova G."/>
            <person name="Pati A."/>
            <person name="Chen A."/>
            <person name="Palaniappan K."/>
            <person name="Land M."/>
            <person name="Hauser L."/>
            <person name="Jeffries C.D."/>
            <person name="Detter J.C."/>
            <person name="Brambilla E.M."/>
            <person name="Rohde M."/>
            <person name="Spring S."/>
            <person name="Goker M."/>
            <person name="Woyke T."/>
            <person name="Bristow J."/>
            <person name="Eisen J.A."/>
            <person name="Markowitz V."/>
            <person name="Hugenholtz P."/>
            <person name="Kyrpides N.C."/>
            <person name="Klenk H.P."/>
            <person name="Mavromatis K."/>
        </authorList>
    </citation>
    <scope>NUCLEOTIDE SEQUENCE [LARGE SCALE GENOMIC DNA]</scope>
    <source>
        <strain evidence="2">ATCC 700847 / DSM 10411 / MH2</strain>
    </source>
</reference>
<dbReference type="KEGG" id="hmr:Hipma_1189"/>
<dbReference type="Pfam" id="PF11104">
    <property type="entry name" value="PilM_2"/>
    <property type="match status" value="1"/>
</dbReference>
<dbReference type="eggNOG" id="COG4972">
    <property type="taxonomic scope" value="Bacteria"/>
</dbReference>
<proteinExistence type="predicted"/>
<dbReference type="CDD" id="cd24049">
    <property type="entry name" value="ASKHA_NBD_PilM"/>
    <property type="match status" value="1"/>
</dbReference>
<dbReference type="PIRSF" id="PIRSF019169">
    <property type="entry name" value="PilM"/>
    <property type="match status" value="1"/>
</dbReference>
<dbReference type="NCBIfam" id="TIGR01175">
    <property type="entry name" value="pilM"/>
    <property type="match status" value="1"/>
</dbReference>
<protein>
    <submittedName>
        <fullName evidence="1">Type IV pilus assembly protein PilM</fullName>
    </submittedName>
</protein>
<name>F2LWW7_HIPMA</name>
<gene>
    <name evidence="1" type="ordered locus">Hipma_1189</name>
</gene>
<keyword evidence="2" id="KW-1185">Reference proteome</keyword>
<evidence type="ECO:0000313" key="2">
    <source>
        <dbReference type="Proteomes" id="UP000008139"/>
    </source>
</evidence>
<dbReference type="EMBL" id="CP002606">
    <property type="protein sequence ID" value="AEA34151.1"/>
    <property type="molecule type" value="Genomic_DNA"/>
</dbReference>
<dbReference type="PANTHER" id="PTHR32432">
    <property type="entry name" value="CELL DIVISION PROTEIN FTSA-RELATED"/>
    <property type="match status" value="1"/>
</dbReference>
<dbReference type="PANTHER" id="PTHR32432:SF3">
    <property type="entry name" value="ETHANOLAMINE UTILIZATION PROTEIN EUTJ"/>
    <property type="match status" value="1"/>
</dbReference>
<dbReference type="InterPro" id="IPR043129">
    <property type="entry name" value="ATPase_NBD"/>
</dbReference>
<reference evidence="2" key="2">
    <citation type="submission" date="2011-03" db="EMBL/GenBank/DDBJ databases">
        <title>The complete genome of Hippea maritima DSM 10411.</title>
        <authorList>
            <consortium name="US DOE Joint Genome Institute (JGI-PGF)"/>
            <person name="Lucas S."/>
            <person name="Copeland A."/>
            <person name="Lapidus A."/>
            <person name="Bruce D."/>
            <person name="Goodwin L."/>
            <person name="Pitluck S."/>
            <person name="Peters L."/>
            <person name="Kyrpides N."/>
            <person name="Mavromatis K."/>
            <person name="Pagani I."/>
            <person name="Ivanova N."/>
            <person name="Mikhailova N."/>
            <person name="Lu M."/>
            <person name="Detter J.C."/>
            <person name="Tapia R."/>
            <person name="Han C."/>
            <person name="Land M."/>
            <person name="Hauser L."/>
            <person name="Markowitz V."/>
            <person name="Cheng J.-F."/>
            <person name="Hugenholtz P."/>
            <person name="Woyke T."/>
            <person name="Wu D."/>
            <person name="Spring S."/>
            <person name="Schroeder M."/>
            <person name="Brambilla E."/>
            <person name="Klenk H.-P."/>
            <person name="Eisen J.A."/>
        </authorList>
    </citation>
    <scope>NUCLEOTIDE SEQUENCE [LARGE SCALE GENOMIC DNA]</scope>
    <source>
        <strain evidence="2">ATCC 700847 / DSM 10411 / MH2</strain>
    </source>
</reference>
<dbReference type="HOGENOM" id="CLU_050686_0_2_7"/>
<dbReference type="InParanoid" id="F2LWW7"/>
<evidence type="ECO:0000313" key="1">
    <source>
        <dbReference type="EMBL" id="AEA34151.1"/>
    </source>
</evidence>
<dbReference type="SUPFAM" id="SSF53067">
    <property type="entry name" value="Actin-like ATPase domain"/>
    <property type="match status" value="2"/>
</dbReference>
<accession>F2LWW7</accession>
<dbReference type="InterPro" id="IPR005883">
    <property type="entry name" value="PilM"/>
</dbReference>
<dbReference type="InterPro" id="IPR050696">
    <property type="entry name" value="FtsA/MreB"/>
</dbReference>
<dbReference type="Proteomes" id="UP000008139">
    <property type="component" value="Chromosome"/>
</dbReference>
<dbReference type="Gene3D" id="3.30.420.40">
    <property type="match status" value="2"/>
</dbReference>